<proteinExistence type="predicted"/>
<evidence type="ECO:0000313" key="1">
    <source>
        <dbReference type="EMBL" id="SLM62460.1"/>
    </source>
</evidence>
<protein>
    <submittedName>
        <fullName evidence="1">Hydrogenase-4 maturation protease</fullName>
    </submittedName>
</protein>
<sequence>MSADVRFYALNRKFLDSRDKIPEQAQQVMYYSLAIGHHVGVIDCLKQVLHCPLSEYEGWVGQLADDEARRKMLGLLRFGEITIDSTHVTLLGSAFGALKGRDSHPDWTLTLMGQLAAIQQEPAIYLMVKRLDN</sequence>
<dbReference type="NCBIfam" id="NF011664">
    <property type="entry name" value="PRK15084.1"/>
    <property type="match status" value="1"/>
</dbReference>
<keyword evidence="2" id="KW-1185">Reference proteome</keyword>
<reference evidence="1 2" key="1">
    <citation type="submission" date="2016-09" db="EMBL/GenBank/DDBJ databases">
        <authorList>
            <person name="Reverchon S."/>
            <person name="Nasser W."/>
            <person name="Leonard S."/>
            <person name="Brochier C."/>
            <person name="Duprey A."/>
        </authorList>
    </citation>
    <scope>NUCLEOTIDE SEQUENCE [LARGE SCALE GENOMIC DNA]</scope>
    <source>
        <strain evidence="1 2">174/2</strain>
    </source>
</reference>
<organism evidence="1 2">
    <name type="scientific">Dickeya aquatica</name>
    <dbReference type="NCBI Taxonomy" id="1401087"/>
    <lineage>
        <taxon>Bacteria</taxon>
        <taxon>Pseudomonadati</taxon>
        <taxon>Pseudomonadota</taxon>
        <taxon>Gammaproteobacteria</taxon>
        <taxon>Enterobacterales</taxon>
        <taxon>Pectobacteriaceae</taxon>
        <taxon>Dickeya</taxon>
    </lineage>
</organism>
<dbReference type="KEGG" id="daq:DAQ1742_01485"/>
<gene>
    <name evidence="1" type="primary">hyfJ</name>
    <name evidence="1" type="ORF">DAQ1742_01485</name>
</gene>
<dbReference type="EMBL" id="LT615367">
    <property type="protein sequence ID" value="SLM62460.1"/>
    <property type="molecule type" value="Genomic_DNA"/>
</dbReference>
<dbReference type="InterPro" id="IPR010005">
    <property type="entry name" value="Formate_DH_maturation_HycH"/>
</dbReference>
<keyword evidence="1" id="KW-0378">Hydrolase</keyword>
<dbReference type="AlphaFoldDB" id="A0A375A8U7"/>
<evidence type="ECO:0000313" key="2">
    <source>
        <dbReference type="Proteomes" id="UP000294820"/>
    </source>
</evidence>
<dbReference type="Pfam" id="PF07450">
    <property type="entry name" value="HycH"/>
    <property type="match status" value="1"/>
</dbReference>
<dbReference type="RefSeq" id="WP_035342888.1">
    <property type="nucleotide sequence ID" value="NZ_LT615367.1"/>
</dbReference>
<dbReference type="GO" id="GO:0008233">
    <property type="term" value="F:peptidase activity"/>
    <property type="evidence" value="ECO:0007669"/>
    <property type="project" value="UniProtKB-KW"/>
</dbReference>
<keyword evidence="1" id="KW-0645">Protease</keyword>
<accession>A0A375A8U7</accession>
<name>A0A375A8U7_9GAMM</name>
<dbReference type="Proteomes" id="UP000294820">
    <property type="component" value="Chromosome 1"/>
</dbReference>
<dbReference type="GO" id="GO:0006508">
    <property type="term" value="P:proteolysis"/>
    <property type="evidence" value="ECO:0007669"/>
    <property type="project" value="UniProtKB-KW"/>
</dbReference>